<accession>A0A852WEN1</accession>
<evidence type="ECO:0000256" key="1">
    <source>
        <dbReference type="SAM" id="MobiDB-lite"/>
    </source>
</evidence>
<dbReference type="EMBL" id="JACCAB010000001">
    <property type="protein sequence ID" value="NYG07478.1"/>
    <property type="molecule type" value="Genomic_DNA"/>
</dbReference>
<feature type="region of interest" description="Disordered" evidence="1">
    <location>
        <begin position="139"/>
        <end position="158"/>
    </location>
</feature>
<gene>
    <name evidence="4" type="ORF">BJ986_001965</name>
</gene>
<dbReference type="Pfam" id="PF10708">
    <property type="entry name" value="DUF2510"/>
    <property type="match status" value="1"/>
</dbReference>
<dbReference type="SMART" id="SM00894">
    <property type="entry name" value="Excalibur"/>
    <property type="match status" value="1"/>
</dbReference>
<comment type="caution">
    <text evidence="4">The sequence shown here is derived from an EMBL/GenBank/DDBJ whole genome shotgun (WGS) entry which is preliminary data.</text>
</comment>
<dbReference type="InterPro" id="IPR008613">
    <property type="entry name" value="Excalibur_Ca-bd_domain"/>
</dbReference>
<dbReference type="AlphaFoldDB" id="A0A852WEN1"/>
<keyword evidence="2" id="KW-0472">Membrane</keyword>
<dbReference type="Proteomes" id="UP000573599">
    <property type="component" value="Unassembled WGS sequence"/>
</dbReference>
<feature type="transmembrane region" description="Helical" evidence="2">
    <location>
        <begin position="115"/>
        <end position="135"/>
    </location>
</feature>
<sequence length="332" mass="32208">MADTTNAPAGWYPQGDGQQRYWNGESWTQHFAPSLSTQPASRPSSKPARLAGPGSRPFGKAAAFGWGGLALTAVIGALSSGFSGAAILAGLFTFVLGVIALARGRIGWARLRSRGAAGVVIGAALALLTIGAVAAPPPAPSSPGLPLTSRAAAPARNAAAETTTADSAAAEVAAAAAAAAADKAAADAAAKATADAAAATAKAASDAAAKTARDAAAKQAKAVAAASAKAQAAAQAKAAAQSRAQEAAAASAKAKAAAQAKASASAPPPPAATSYANCTAMHAVYKGGVALPGAVDHRSNGGHAKYAPVYNRALYEANSFSDRDGDGIACEA</sequence>
<keyword evidence="5" id="KW-1185">Reference proteome</keyword>
<keyword evidence="2" id="KW-0812">Transmembrane</keyword>
<evidence type="ECO:0000256" key="2">
    <source>
        <dbReference type="SAM" id="Phobius"/>
    </source>
</evidence>
<evidence type="ECO:0000259" key="3">
    <source>
        <dbReference type="SMART" id="SM00894"/>
    </source>
</evidence>
<feature type="transmembrane region" description="Helical" evidence="2">
    <location>
        <begin position="84"/>
        <end position="103"/>
    </location>
</feature>
<feature type="region of interest" description="Disordered" evidence="1">
    <location>
        <begin position="33"/>
        <end position="53"/>
    </location>
</feature>
<protein>
    <recommendedName>
        <fullName evidence="3">Excalibur calcium-binding domain-containing protein</fullName>
    </recommendedName>
</protein>
<proteinExistence type="predicted"/>
<evidence type="ECO:0000313" key="4">
    <source>
        <dbReference type="EMBL" id="NYG07478.1"/>
    </source>
</evidence>
<organism evidence="4 5">
    <name type="scientific">Pedococcus badiiscoriae</name>
    <dbReference type="NCBI Taxonomy" id="642776"/>
    <lineage>
        <taxon>Bacteria</taxon>
        <taxon>Bacillati</taxon>
        <taxon>Actinomycetota</taxon>
        <taxon>Actinomycetes</taxon>
        <taxon>Micrococcales</taxon>
        <taxon>Intrasporangiaceae</taxon>
        <taxon>Pedococcus</taxon>
    </lineage>
</organism>
<dbReference type="InterPro" id="IPR018929">
    <property type="entry name" value="DUF2510"/>
</dbReference>
<evidence type="ECO:0000313" key="5">
    <source>
        <dbReference type="Proteomes" id="UP000573599"/>
    </source>
</evidence>
<feature type="compositionally biased region" description="Polar residues" evidence="1">
    <location>
        <begin position="33"/>
        <end position="44"/>
    </location>
</feature>
<name>A0A852WEN1_9MICO</name>
<feature type="compositionally biased region" description="Low complexity" evidence="1">
    <location>
        <begin position="144"/>
        <end position="158"/>
    </location>
</feature>
<keyword evidence="2" id="KW-1133">Transmembrane helix</keyword>
<reference evidence="4 5" key="1">
    <citation type="submission" date="2020-07" db="EMBL/GenBank/DDBJ databases">
        <title>Sequencing the genomes of 1000 actinobacteria strains.</title>
        <authorList>
            <person name="Klenk H.-P."/>
        </authorList>
    </citation>
    <scope>NUCLEOTIDE SEQUENCE [LARGE SCALE GENOMIC DNA]</scope>
    <source>
        <strain evidence="4 5">DSM 23987</strain>
    </source>
</reference>
<feature type="domain" description="Excalibur calcium-binding" evidence="3">
    <location>
        <begin position="274"/>
        <end position="331"/>
    </location>
</feature>
<dbReference type="Pfam" id="PF05901">
    <property type="entry name" value="Excalibur"/>
    <property type="match status" value="1"/>
</dbReference>
<dbReference type="RefSeq" id="WP_238338363.1">
    <property type="nucleotide sequence ID" value="NZ_JACCAB010000001.1"/>
</dbReference>